<dbReference type="Gene3D" id="2.130.10.10">
    <property type="entry name" value="YVTN repeat-like/Quinoprotein amine dehydrogenase"/>
    <property type="match status" value="2"/>
</dbReference>
<dbReference type="InterPro" id="IPR015943">
    <property type="entry name" value="WD40/YVTN_repeat-like_dom_sf"/>
</dbReference>
<dbReference type="EMBL" id="FZNT01000002">
    <property type="protein sequence ID" value="SNR39013.1"/>
    <property type="molecule type" value="Genomic_DNA"/>
</dbReference>
<dbReference type="SUPFAM" id="SSF55874">
    <property type="entry name" value="ATPase domain of HSP90 chaperone/DNA topoisomerase II/histidine kinase"/>
    <property type="match status" value="1"/>
</dbReference>
<reference evidence="4 5" key="1">
    <citation type="submission" date="2017-06" db="EMBL/GenBank/DDBJ databases">
        <authorList>
            <person name="Kim H.J."/>
            <person name="Triplett B.A."/>
        </authorList>
    </citation>
    <scope>NUCLEOTIDE SEQUENCE [LARGE SCALE GENOMIC DNA]</scope>
    <source>
        <strain evidence="4 5">DSM 29150</strain>
    </source>
</reference>
<proteinExistence type="predicted"/>
<dbReference type="InterPro" id="IPR011110">
    <property type="entry name" value="Reg_prop"/>
</dbReference>
<dbReference type="Gene3D" id="3.30.565.10">
    <property type="entry name" value="Histidine kinase-like ATPase, C-terminal domain"/>
    <property type="match status" value="1"/>
</dbReference>
<dbReference type="SUPFAM" id="SSF63829">
    <property type="entry name" value="Calcium-dependent phosphotriesterase"/>
    <property type="match status" value="1"/>
</dbReference>
<evidence type="ECO:0000256" key="2">
    <source>
        <dbReference type="SAM" id="Phobius"/>
    </source>
</evidence>
<dbReference type="InterPro" id="IPR011123">
    <property type="entry name" value="Y_Y_Y"/>
</dbReference>
<dbReference type="InterPro" id="IPR036890">
    <property type="entry name" value="HATPase_C_sf"/>
</dbReference>
<dbReference type="InterPro" id="IPR005467">
    <property type="entry name" value="His_kinase_dom"/>
</dbReference>
<dbReference type="PANTHER" id="PTHR43547">
    <property type="entry name" value="TWO-COMPONENT HISTIDINE KINASE"/>
    <property type="match status" value="1"/>
</dbReference>
<gene>
    <name evidence="4" type="ORF">SAMN06265371_102219</name>
</gene>
<dbReference type="InterPro" id="IPR011495">
    <property type="entry name" value="Sig_transdc_His_kin_sub2_dim/P"/>
</dbReference>
<dbReference type="Pfam" id="PF07495">
    <property type="entry name" value="Y_Y_Y"/>
    <property type="match status" value="1"/>
</dbReference>
<keyword evidence="2" id="KW-0812">Transmembrane</keyword>
<name>A0A238VYR3_9FLAO</name>
<keyword evidence="1" id="KW-0597">Phosphoprotein</keyword>
<dbReference type="Proteomes" id="UP000198384">
    <property type="component" value="Unassembled WGS sequence"/>
</dbReference>
<dbReference type="OrthoDB" id="358279at2"/>
<dbReference type="Pfam" id="PF07568">
    <property type="entry name" value="HisKA_2"/>
    <property type="match status" value="1"/>
</dbReference>
<dbReference type="Pfam" id="PF07494">
    <property type="entry name" value="Reg_prop"/>
    <property type="match status" value="2"/>
</dbReference>
<dbReference type="PANTHER" id="PTHR43547:SF2">
    <property type="entry name" value="HYBRID SIGNAL TRANSDUCTION HISTIDINE KINASE C"/>
    <property type="match status" value="1"/>
</dbReference>
<evidence type="ECO:0000313" key="4">
    <source>
        <dbReference type="EMBL" id="SNR39013.1"/>
    </source>
</evidence>
<evidence type="ECO:0000313" key="5">
    <source>
        <dbReference type="Proteomes" id="UP000198384"/>
    </source>
</evidence>
<dbReference type="InterPro" id="IPR013783">
    <property type="entry name" value="Ig-like_fold"/>
</dbReference>
<feature type="transmembrane region" description="Helical" evidence="2">
    <location>
        <begin position="755"/>
        <end position="774"/>
    </location>
</feature>
<dbReference type="AlphaFoldDB" id="A0A238VYR3"/>
<keyword evidence="2" id="KW-0472">Membrane</keyword>
<dbReference type="CDD" id="cd00146">
    <property type="entry name" value="PKD"/>
    <property type="match status" value="1"/>
</dbReference>
<dbReference type="PROSITE" id="PS50109">
    <property type="entry name" value="HIS_KIN"/>
    <property type="match status" value="1"/>
</dbReference>
<feature type="domain" description="Histidine kinase" evidence="3">
    <location>
        <begin position="824"/>
        <end position="1014"/>
    </location>
</feature>
<keyword evidence="5" id="KW-1185">Reference proteome</keyword>
<evidence type="ECO:0000256" key="1">
    <source>
        <dbReference type="ARBA" id="ARBA00022553"/>
    </source>
</evidence>
<dbReference type="SUPFAM" id="SSF50998">
    <property type="entry name" value="Quinoprotein alcohol dehydrogenase-like"/>
    <property type="match status" value="1"/>
</dbReference>
<accession>A0A238VYR3</accession>
<dbReference type="Gene3D" id="2.60.40.10">
    <property type="entry name" value="Immunoglobulins"/>
    <property type="match status" value="1"/>
</dbReference>
<keyword evidence="2" id="KW-1133">Transmembrane helix</keyword>
<organism evidence="4 5">
    <name type="scientific">Lutibacter agarilyticus</name>
    <dbReference type="NCBI Taxonomy" id="1109740"/>
    <lineage>
        <taxon>Bacteria</taxon>
        <taxon>Pseudomonadati</taxon>
        <taxon>Bacteroidota</taxon>
        <taxon>Flavobacteriia</taxon>
        <taxon>Flavobacteriales</taxon>
        <taxon>Flavobacteriaceae</taxon>
        <taxon>Lutibacter</taxon>
    </lineage>
</organism>
<sequence length="1014" mass="116448">MNRFVLIYFAIFINCLSSQTIKPIDTLHVNYIGQEHGLLQLNVKDMALDELGYLWAGTEDGLHRFNGYEFKTYLHNPLDSSSIKDDHVRGLLFTKDTLWVATNSKGILGFVPSENRFFSIKKNENIDLNISYKIMPLDEKELLFSVKNNLILFNRPAKNSKIIKLPETTKDSYISAILKIDINNYWLANTTGILILNTKTYDVQKTTTLEGENIKCFYKNNNNIYIGTENGLFIYNILNQQISKTPLTFSINCFNKLQENQFYIGSDKGLFLYDILEESITPFVLKINENKLQEKIDINQIINDEKGNLWFGSDGEGLYHYNSFQKKFNTIKLSLKEYPLMNNISSFQFLKGKDSTLWIGTKYGIVKYFHKNKNFKLYATEGDPLIYAITKDKNNTIWGGGFTTGLLKYDANTDSFIKIQNTKNNLPDDDIVDIIPIDNNTLWVATWAGGIHKFDIKNENFEEVFINGKRINRARTSLIDSKKNIWLGTDQGVFKISKSGIIQNYNEEGALDQKLSGNRVFNIKEDYNGNIWIGTNTGLTKLDIQQHKTTLFYKQKGLPNDFIYSILIAKNNDIWVSTNYGISVLNTETNKFKNYTTSDGLQNNEFNGKAGYKDQHDNFYFGGISGINIFKATNIKENQNIPEIYIESVDLFNEPLQKNELYKNVLAFKSDENVLTFNFSALNYLNPEKCSYTYMMEGFDNDWRPITNSRNTTYTNLNPGKYTFKVKASNDVGVWNDVPATIAIVIIPPWYQTTLFRFSFVILFLLSGISFYFYKTTRLKRDKLKLEKIVTQRTQEILGKNEALKLAYNKSEKQRDSIKFLMRELTHRVKNNLQIISSLLNIQANTSDNKEAIDALKIAKNRILAIAHLESKMTIEKETIKIDEFIKELSQSIITALSDDEKLNFTVIYDLADVYIKKVNTVMIGLILNELITNTTKYAFDDFKPENKLSISCKFNKTTLRLIISDNGKGYSLQKDVLPKSLGIELVTEMVNQLNATITINSTKGTENIIEIPI</sequence>
<keyword evidence="4" id="KW-0418">Kinase</keyword>
<evidence type="ECO:0000259" key="3">
    <source>
        <dbReference type="PROSITE" id="PS50109"/>
    </source>
</evidence>
<keyword evidence="4" id="KW-0808">Transferase</keyword>
<dbReference type="GO" id="GO:0000155">
    <property type="term" value="F:phosphorelay sensor kinase activity"/>
    <property type="evidence" value="ECO:0007669"/>
    <property type="project" value="TreeGrafter"/>
</dbReference>
<dbReference type="InterPro" id="IPR011047">
    <property type="entry name" value="Quinoprotein_ADH-like_sf"/>
</dbReference>
<protein>
    <submittedName>
        <fullName evidence="4">Two-component sensor histidine kinase, contains HisKA and HATPase domains</fullName>
    </submittedName>
</protein>